<dbReference type="Pfam" id="PF00112">
    <property type="entry name" value="Peptidase_C1"/>
    <property type="match status" value="1"/>
</dbReference>
<gene>
    <name evidence="2" type="ORF">DGAL_LOCUS6535</name>
</gene>
<reference evidence="2" key="1">
    <citation type="submission" date="2021-11" db="EMBL/GenBank/DDBJ databases">
        <authorList>
            <person name="Schell T."/>
        </authorList>
    </citation>
    <scope>NUCLEOTIDE SEQUENCE</scope>
    <source>
        <strain evidence="2">M5</strain>
    </source>
</reference>
<dbReference type="EMBL" id="CAKKLH010000116">
    <property type="protein sequence ID" value="CAH0103858.1"/>
    <property type="molecule type" value="Genomic_DNA"/>
</dbReference>
<keyword evidence="3" id="KW-1185">Reference proteome</keyword>
<evidence type="ECO:0000313" key="2">
    <source>
        <dbReference type="EMBL" id="CAH0103858.1"/>
    </source>
</evidence>
<protein>
    <recommendedName>
        <fullName evidence="1">Peptidase C1A papain C-terminal domain-containing protein</fullName>
    </recommendedName>
</protein>
<proteinExistence type="predicted"/>
<feature type="domain" description="Peptidase C1A papain C-terminal" evidence="1">
    <location>
        <begin position="78"/>
        <end position="159"/>
    </location>
</feature>
<dbReference type="GO" id="GO:0006508">
    <property type="term" value="P:proteolysis"/>
    <property type="evidence" value="ECO:0007669"/>
    <property type="project" value="InterPro"/>
</dbReference>
<sequence>MRYERIHSIIEEHNADPTSTYKMGHNEFSVLDVEELIIANIHACNQLKTSLVDLEAVPPLQPLRSWNLYSVTRQERREQQVVDCDFADRHQCGGGSYHEYWRSLITAGGQALSTCYPYVSGGTRVRGHTWKKMENGAKHADASNPIIALKSRDELEVMKLLLPKRFLTVSQFNGGRSGVSPAAIPHEP</sequence>
<comment type="caution">
    <text evidence="2">The sequence shown here is derived from an EMBL/GenBank/DDBJ whole genome shotgun (WGS) entry which is preliminary data.</text>
</comment>
<dbReference type="GO" id="GO:0008234">
    <property type="term" value="F:cysteine-type peptidase activity"/>
    <property type="evidence" value="ECO:0007669"/>
    <property type="project" value="InterPro"/>
</dbReference>
<organism evidence="2 3">
    <name type="scientific">Daphnia galeata</name>
    <dbReference type="NCBI Taxonomy" id="27404"/>
    <lineage>
        <taxon>Eukaryota</taxon>
        <taxon>Metazoa</taxon>
        <taxon>Ecdysozoa</taxon>
        <taxon>Arthropoda</taxon>
        <taxon>Crustacea</taxon>
        <taxon>Branchiopoda</taxon>
        <taxon>Diplostraca</taxon>
        <taxon>Cladocera</taxon>
        <taxon>Anomopoda</taxon>
        <taxon>Daphniidae</taxon>
        <taxon>Daphnia</taxon>
    </lineage>
</organism>
<accession>A0A8J2RJW2</accession>
<dbReference type="SUPFAM" id="SSF54001">
    <property type="entry name" value="Cysteine proteinases"/>
    <property type="match status" value="1"/>
</dbReference>
<dbReference type="InterPro" id="IPR000668">
    <property type="entry name" value="Peptidase_C1A_C"/>
</dbReference>
<dbReference type="AlphaFoldDB" id="A0A8J2RJW2"/>
<dbReference type="Proteomes" id="UP000789390">
    <property type="component" value="Unassembled WGS sequence"/>
</dbReference>
<evidence type="ECO:0000259" key="1">
    <source>
        <dbReference type="Pfam" id="PF00112"/>
    </source>
</evidence>
<dbReference type="InterPro" id="IPR038765">
    <property type="entry name" value="Papain-like_cys_pep_sf"/>
</dbReference>
<name>A0A8J2RJW2_9CRUS</name>
<dbReference type="Gene3D" id="3.90.70.10">
    <property type="entry name" value="Cysteine proteinases"/>
    <property type="match status" value="1"/>
</dbReference>
<evidence type="ECO:0000313" key="3">
    <source>
        <dbReference type="Proteomes" id="UP000789390"/>
    </source>
</evidence>